<protein>
    <submittedName>
        <fullName evidence="2">Uncharacterized protein</fullName>
    </submittedName>
</protein>
<evidence type="ECO:0000313" key="2">
    <source>
        <dbReference type="EMBL" id="OIQ70935.1"/>
    </source>
</evidence>
<dbReference type="AlphaFoldDB" id="A0A1J5PT79"/>
<feature type="region of interest" description="Disordered" evidence="1">
    <location>
        <begin position="146"/>
        <end position="169"/>
    </location>
</feature>
<sequence>MAYAAAREEYVLPLSQRPGLRNFGCRYLLLAPSGKFNRRLCDHMKCHMRVLCTAIFGALTSVIADFVRLQPGIVIETGDDIHLARQLRYPERVDDIGGCQVDTHGLADRNMDFVSGGKDTRWLVTVVSDFPPPLVCGHVERQRWRTRRRGNGDDGENCPHGAGKQHRGRYAHADVYPRHATGTPVHRQTALRINGGFVSVPKNRNEQQYGNDDCHQY</sequence>
<comment type="caution">
    <text evidence="2">The sequence shown here is derived from an EMBL/GenBank/DDBJ whole genome shotgun (WGS) entry which is preliminary data.</text>
</comment>
<name>A0A1J5PT79_9ZZZZ</name>
<evidence type="ECO:0000256" key="1">
    <source>
        <dbReference type="SAM" id="MobiDB-lite"/>
    </source>
</evidence>
<gene>
    <name evidence="2" type="ORF">GALL_474520</name>
</gene>
<accession>A0A1J5PT79</accession>
<dbReference type="EMBL" id="MLJW01003955">
    <property type="protein sequence ID" value="OIQ70935.1"/>
    <property type="molecule type" value="Genomic_DNA"/>
</dbReference>
<proteinExistence type="predicted"/>
<organism evidence="2">
    <name type="scientific">mine drainage metagenome</name>
    <dbReference type="NCBI Taxonomy" id="410659"/>
    <lineage>
        <taxon>unclassified sequences</taxon>
        <taxon>metagenomes</taxon>
        <taxon>ecological metagenomes</taxon>
    </lineage>
</organism>
<reference evidence="2" key="1">
    <citation type="submission" date="2016-10" db="EMBL/GenBank/DDBJ databases">
        <title>Sequence of Gallionella enrichment culture.</title>
        <authorList>
            <person name="Poehlein A."/>
            <person name="Muehling M."/>
            <person name="Daniel R."/>
        </authorList>
    </citation>
    <scope>NUCLEOTIDE SEQUENCE</scope>
</reference>